<organism evidence="2 3">
    <name type="scientific">Jezberella montanilacus</name>
    <dbReference type="NCBI Taxonomy" id="323426"/>
    <lineage>
        <taxon>Bacteria</taxon>
        <taxon>Pseudomonadati</taxon>
        <taxon>Pseudomonadota</taxon>
        <taxon>Betaproteobacteria</taxon>
        <taxon>Burkholderiales</taxon>
        <taxon>Alcaligenaceae</taxon>
        <taxon>Jezberella</taxon>
    </lineage>
</organism>
<dbReference type="Proteomes" id="UP000238308">
    <property type="component" value="Unassembled WGS sequence"/>
</dbReference>
<accession>A0A2T0XGE4</accession>
<dbReference type="EMBL" id="PVTV01000013">
    <property type="protein sequence ID" value="PRY98004.1"/>
    <property type="molecule type" value="Genomic_DNA"/>
</dbReference>
<dbReference type="RefSeq" id="WP_106227572.1">
    <property type="nucleotide sequence ID" value="NZ_PVTV01000013.1"/>
</dbReference>
<dbReference type="OrthoDB" id="9814432at2"/>
<dbReference type="NCBIfam" id="NF041023">
    <property type="entry name" value="PP0621_fam"/>
    <property type="match status" value="1"/>
</dbReference>
<gene>
    <name evidence="2" type="ORF">BCM14_1720</name>
</gene>
<evidence type="ECO:0000313" key="3">
    <source>
        <dbReference type="Proteomes" id="UP000238308"/>
    </source>
</evidence>
<reference evidence="2 3" key="1">
    <citation type="submission" date="2018-03" db="EMBL/GenBank/DDBJ databases">
        <title>Genomic Encyclopedia of Type Strains, Phase III (KMG-III): the genomes of soil and plant-associated and newly described type strains.</title>
        <authorList>
            <person name="Whitman W."/>
        </authorList>
    </citation>
    <scope>NUCLEOTIDE SEQUENCE [LARGE SCALE GENOMIC DNA]</scope>
    <source>
        <strain evidence="2 3">MWH-P2sevCIIIb</strain>
    </source>
</reference>
<name>A0A2T0XGE4_9BURK</name>
<dbReference type="InterPro" id="IPR049708">
    <property type="entry name" value="PP0621-like"/>
</dbReference>
<comment type="caution">
    <text evidence="2">The sequence shown here is derived from an EMBL/GenBank/DDBJ whole genome shotgun (WGS) entry which is preliminary data.</text>
</comment>
<proteinExistence type="predicted"/>
<sequence>MAKLMMWIAILLGLMFVARLIAHKQANDRINARKQKASSNNDPGAKANTQTKKRPAQQSNAPETMVQCGHCGLHLPESESIATSAGTWCSDKHARLGFRK</sequence>
<evidence type="ECO:0000256" key="1">
    <source>
        <dbReference type="SAM" id="MobiDB-lite"/>
    </source>
</evidence>
<protein>
    <submittedName>
        <fullName evidence="2">Uncharacterized protein</fullName>
    </submittedName>
</protein>
<keyword evidence="3" id="KW-1185">Reference proteome</keyword>
<dbReference type="AlphaFoldDB" id="A0A2T0XGE4"/>
<evidence type="ECO:0000313" key="2">
    <source>
        <dbReference type="EMBL" id="PRY98004.1"/>
    </source>
</evidence>
<feature type="compositionally biased region" description="Polar residues" evidence="1">
    <location>
        <begin position="37"/>
        <end position="62"/>
    </location>
</feature>
<feature type="region of interest" description="Disordered" evidence="1">
    <location>
        <begin position="31"/>
        <end position="63"/>
    </location>
</feature>